<evidence type="ECO:0000313" key="1">
    <source>
        <dbReference type="EMBL" id="GJD97095.1"/>
    </source>
</evidence>
<name>A0ABQ4S5Z2_9HYPH</name>
<organism evidence="1 2">
    <name type="scientific">Methylobacterium iners</name>
    <dbReference type="NCBI Taxonomy" id="418707"/>
    <lineage>
        <taxon>Bacteria</taxon>
        <taxon>Pseudomonadati</taxon>
        <taxon>Pseudomonadota</taxon>
        <taxon>Alphaproteobacteria</taxon>
        <taxon>Hyphomicrobiales</taxon>
        <taxon>Methylobacteriaceae</taxon>
        <taxon>Methylobacterium</taxon>
    </lineage>
</organism>
<sequence length="57" mass="6014">MRVVTAFGAAFTLAAIAFTITMLIKPPVSEAKPAASIDTYSLTLSAESMLGKNYDCN</sequence>
<accession>A0ABQ4S5Z2</accession>
<gene>
    <name evidence="1" type="ORF">OCOJLMKI_4323</name>
</gene>
<proteinExistence type="predicted"/>
<reference evidence="1" key="1">
    <citation type="journal article" date="2021" name="Front. Microbiol.">
        <title>Comprehensive Comparative Genomics and Phenotyping of Methylobacterium Species.</title>
        <authorList>
            <person name="Alessa O."/>
            <person name="Ogura Y."/>
            <person name="Fujitani Y."/>
            <person name="Takami H."/>
            <person name="Hayashi T."/>
            <person name="Sahin N."/>
            <person name="Tani A."/>
        </authorList>
    </citation>
    <scope>NUCLEOTIDE SEQUENCE</scope>
    <source>
        <strain evidence="1">DSM 19015</strain>
    </source>
</reference>
<reference evidence="1" key="2">
    <citation type="submission" date="2021-08" db="EMBL/GenBank/DDBJ databases">
        <authorList>
            <person name="Tani A."/>
            <person name="Ola A."/>
            <person name="Ogura Y."/>
            <person name="Katsura K."/>
            <person name="Hayashi T."/>
        </authorList>
    </citation>
    <scope>NUCLEOTIDE SEQUENCE</scope>
    <source>
        <strain evidence="1">DSM 19015</strain>
    </source>
</reference>
<evidence type="ECO:0000313" key="2">
    <source>
        <dbReference type="Proteomes" id="UP001055125"/>
    </source>
</evidence>
<keyword evidence="2" id="KW-1185">Reference proteome</keyword>
<dbReference type="Proteomes" id="UP001055125">
    <property type="component" value="Unassembled WGS sequence"/>
</dbReference>
<dbReference type="RefSeq" id="WP_238246179.1">
    <property type="nucleotide sequence ID" value="NZ_BPQP01000077.1"/>
</dbReference>
<dbReference type="EMBL" id="BPQP01000077">
    <property type="protein sequence ID" value="GJD97095.1"/>
    <property type="molecule type" value="Genomic_DNA"/>
</dbReference>
<comment type="caution">
    <text evidence="1">The sequence shown here is derived from an EMBL/GenBank/DDBJ whole genome shotgun (WGS) entry which is preliminary data.</text>
</comment>
<protein>
    <submittedName>
        <fullName evidence="1">Uncharacterized protein</fullName>
    </submittedName>
</protein>